<feature type="compositionally biased region" description="Acidic residues" evidence="1">
    <location>
        <begin position="967"/>
        <end position="979"/>
    </location>
</feature>
<feature type="region of interest" description="Disordered" evidence="1">
    <location>
        <begin position="1727"/>
        <end position="1748"/>
    </location>
</feature>
<evidence type="ECO:0000313" key="4">
    <source>
        <dbReference type="WBParaSite" id="ASIM_0001437701-mRNA-1"/>
    </source>
</evidence>
<feature type="compositionally biased region" description="Basic and acidic residues" evidence="1">
    <location>
        <begin position="1349"/>
        <end position="1366"/>
    </location>
</feature>
<protein>
    <submittedName>
        <fullName evidence="4">ELYS-bb domain-containing protein</fullName>
    </submittedName>
</protein>
<name>A0A158PPE7_ANISI</name>
<gene>
    <name evidence="2" type="ORF">ASIM_LOCUS13804</name>
</gene>
<reference evidence="2 3" key="2">
    <citation type="submission" date="2018-11" db="EMBL/GenBank/DDBJ databases">
        <authorList>
            <consortium name="Pathogen Informatics"/>
        </authorList>
    </citation>
    <scope>NUCLEOTIDE SEQUENCE [LARGE SCALE GENOMIC DNA]</scope>
</reference>
<feature type="compositionally biased region" description="Basic and acidic residues" evidence="1">
    <location>
        <begin position="897"/>
        <end position="909"/>
    </location>
</feature>
<feature type="compositionally biased region" description="Acidic residues" evidence="1">
    <location>
        <begin position="1012"/>
        <end position="1026"/>
    </location>
</feature>
<dbReference type="Proteomes" id="UP000267096">
    <property type="component" value="Unassembled WGS sequence"/>
</dbReference>
<feature type="compositionally biased region" description="Low complexity" evidence="1">
    <location>
        <begin position="1641"/>
        <end position="1683"/>
    </location>
</feature>
<feature type="compositionally biased region" description="Low complexity" evidence="1">
    <location>
        <begin position="1695"/>
        <end position="1704"/>
    </location>
</feature>
<feature type="compositionally biased region" description="Acidic residues" evidence="1">
    <location>
        <begin position="910"/>
        <end position="920"/>
    </location>
</feature>
<feature type="region of interest" description="Disordered" evidence="1">
    <location>
        <begin position="663"/>
        <end position="831"/>
    </location>
</feature>
<feature type="compositionally biased region" description="Low complexity" evidence="1">
    <location>
        <begin position="1589"/>
        <end position="1602"/>
    </location>
</feature>
<dbReference type="OrthoDB" id="20729at2759"/>
<feature type="region of interest" description="Disordered" evidence="1">
    <location>
        <begin position="1197"/>
        <end position="1712"/>
    </location>
</feature>
<keyword evidence="3" id="KW-1185">Reference proteome</keyword>
<feature type="compositionally biased region" description="Polar residues" evidence="1">
    <location>
        <begin position="1395"/>
        <end position="1414"/>
    </location>
</feature>
<evidence type="ECO:0000313" key="3">
    <source>
        <dbReference type="Proteomes" id="UP000267096"/>
    </source>
</evidence>
<feature type="compositionally biased region" description="Basic residues" evidence="1">
    <location>
        <begin position="1612"/>
        <end position="1634"/>
    </location>
</feature>
<reference evidence="4" key="1">
    <citation type="submission" date="2016-04" db="UniProtKB">
        <authorList>
            <consortium name="WormBaseParasite"/>
        </authorList>
    </citation>
    <scope>IDENTIFICATION</scope>
</reference>
<feature type="region of interest" description="Disordered" evidence="1">
    <location>
        <begin position="1139"/>
        <end position="1160"/>
    </location>
</feature>
<feature type="compositionally biased region" description="Polar residues" evidence="1">
    <location>
        <begin position="941"/>
        <end position="962"/>
    </location>
</feature>
<feature type="compositionally biased region" description="Basic residues" evidence="1">
    <location>
        <begin position="1308"/>
        <end position="1317"/>
    </location>
</feature>
<feature type="compositionally biased region" description="Basic and acidic residues" evidence="1">
    <location>
        <begin position="1027"/>
        <end position="1039"/>
    </location>
</feature>
<dbReference type="EMBL" id="UYRR01031506">
    <property type="protein sequence ID" value="VDK50632.1"/>
    <property type="molecule type" value="Genomic_DNA"/>
</dbReference>
<feature type="compositionally biased region" description="Low complexity" evidence="1">
    <location>
        <begin position="1242"/>
        <end position="1258"/>
    </location>
</feature>
<evidence type="ECO:0000256" key="1">
    <source>
        <dbReference type="SAM" id="MobiDB-lite"/>
    </source>
</evidence>
<feature type="compositionally biased region" description="Polar residues" evidence="1">
    <location>
        <begin position="784"/>
        <end position="815"/>
    </location>
</feature>
<organism evidence="4">
    <name type="scientific">Anisakis simplex</name>
    <name type="common">Herring worm</name>
    <dbReference type="NCBI Taxonomy" id="6269"/>
    <lineage>
        <taxon>Eukaryota</taxon>
        <taxon>Metazoa</taxon>
        <taxon>Ecdysozoa</taxon>
        <taxon>Nematoda</taxon>
        <taxon>Chromadorea</taxon>
        <taxon>Rhabditida</taxon>
        <taxon>Spirurina</taxon>
        <taxon>Ascaridomorpha</taxon>
        <taxon>Ascaridoidea</taxon>
        <taxon>Anisakidae</taxon>
        <taxon>Anisakis</taxon>
        <taxon>Anisakis simplex complex</taxon>
    </lineage>
</organism>
<feature type="compositionally biased region" description="Basic and acidic residues" evidence="1">
    <location>
        <begin position="677"/>
        <end position="702"/>
    </location>
</feature>
<feature type="compositionally biased region" description="Acidic residues" evidence="1">
    <location>
        <begin position="818"/>
        <end position="831"/>
    </location>
</feature>
<evidence type="ECO:0000313" key="2">
    <source>
        <dbReference type="EMBL" id="VDK50632.1"/>
    </source>
</evidence>
<feature type="compositionally biased region" description="Low complexity" evidence="1">
    <location>
        <begin position="1464"/>
        <end position="1488"/>
    </location>
</feature>
<sequence length="1748" mass="195863">MTASQATFLPVQITCICTVLDNTKSKEMSEIHANLRSSPHLLAVGTEDACCYLVHFGISTTDEYDATFTYAPFSTDICKHHKSDNKFKISDVYYFSKGSVFSIAYQQANDDPHPVIYLWFAHSAVKSGRSLSSRAHRPQIVLVRVDFPNDEKSDLLTTPFIQQPHLMWYPDKCSRWLSFRTIFQSDSFERSAIGCASSSSSTSLESRSPICEGLSRHTSGVDSTLLLMTWIDESTANAEGALFDLNAFYYKRLVQRVLFDSTIAHQNAFISRFTLANPKQIQFGLPLDVVANASSITRFGSVFSDTNDALFYPSTLTFSLNVITATHTYTISIHSIQEEVLNYAELHIDKVMNCRPNTVSEWISAVGLANANSTVSINSENAETSLVVSALIYHQRGRALKKWIETTSNINARNRLAKQLWDEVEYAKSRFDELSSPLFGSLSTDLSRPAIVSMGGIVSLLTITKTLFASIATKTDAVNDAEKAEFECHHRASSNLALYSQLVLFLWKRQLLPEMNGFRRVREQMQKNYERCDAVARQNGETLWIDSLLSEMQSVSSDEAFWMSDESTPWYPPRSILPNGQPKDEQWKTECDRWTTRVMAMLPYKSDIQLPQAVLDKWQENVTSKMANYHLRRSLAMTETDRKRLSLHSAVIDSRVFPNRKRISTENTSADLNAPEVSRRRLNRDGNENSPVLDDRAARLEEALPEEEMESIRRVLQTPPSRRRMMLSNRAVFGDSPMTSPIASSLSVPAPTSILKSNRRKDVINPDNEQGSEPRPRLRFHLPSSHTNSSTDSPLSESNLIQSSEMKQAIPQQPDFNYESDDDEEEEHELEDSVIVLEDEDSKKVLADIVHPTADDSMGIVAEGTEAVVMSEENSSIKNRSYEEQSDESGDENEERESEKVESKERKDEEIPEETGDDSNDSDRAKRILSVINSGFDMQDDSLNSMKISQSERQPISTTNQKIVYYEEQEWEDDIEMDDGENRLIEQKSPVETTQQQSSSGEDSIISRSFEEQAEEDVVDEEEEGEDRSKKDTLKKCADNDDMAPSSKAKHDDIAEPAMNVDVDDQSNLDYHHAVTYQVIEENTECDSAKQQSFEEQQWACAQVIDDLDHMQYTETATVTVSTIQREQTYESRVGAIEEQHEEEDDMRQESDKGQQAASQSQLIVIETTQRHQQFSDAIPDEDRKRIEELRKMAMQLEQKKHKRPIDSQSHGAVLLETRRDEQGPKNTADMASSSLAKSNVVDQSEQSSLSKSVQSVSKTDVVEAATIESTGVSEQVEPQRDLLEVRPAASTRKIARGASEKPPSPPSHRRTSRRRTHSENQSIVSLSSSPVRTPVKKSTRSRGGVSTELERTKEMPELNEERNAFEAEITPPAMQMDTETTEPVTPTRRRTTRASSQDKSGNATHLTTESMSKSTRRRLQLTSSTDDSESAALSERAVSPSRSRKRSNSKSQSQDVEQSAMMSASDTPTSRSSSRLSRRSSVSRNTSPARALTDLESGEPTTPTRRRKRASSNQSSQEVDEAQIEQSSTASGRRTRASAKVVESQVDEPVTPTRRSTRASSSVSRDNRSSSPATSSIQHRSPSRRSSRSSSIASISRSSVSEDTMSVTSQKRGRRSTHSPAKRRTTPRKRVSKNTRAENSVSPARSPAAKSRRATSLTIPSSPSTSSSSSSAAISKTPTKTTRSSKKGRRRSASESVAAAAESKAPKTRKIQIRAGRKTIAEIEEERNARTHTLRMTPTRLKKIFDE</sequence>
<dbReference type="WBParaSite" id="ASIM_0001437701-mRNA-1">
    <property type="protein sequence ID" value="ASIM_0001437701-mRNA-1"/>
    <property type="gene ID" value="ASIM_0001437701"/>
</dbReference>
<accession>A0A158PPE7</accession>
<feature type="compositionally biased region" description="Low complexity" evidence="1">
    <location>
        <begin position="1550"/>
        <end position="1581"/>
    </location>
</feature>
<feature type="compositionally biased region" description="Acidic residues" evidence="1">
    <location>
        <begin position="884"/>
        <end position="896"/>
    </location>
</feature>
<feature type="compositionally biased region" description="Polar residues" evidence="1">
    <location>
        <begin position="1320"/>
        <end position="1332"/>
    </location>
</feature>
<feature type="compositionally biased region" description="Polar residues" evidence="1">
    <location>
        <begin position="737"/>
        <end position="747"/>
    </location>
</feature>
<proteinExistence type="predicted"/>
<feature type="region of interest" description="Disordered" evidence="1">
    <location>
        <begin position="869"/>
        <end position="1067"/>
    </location>
</feature>